<dbReference type="AlphaFoldDB" id="A0A9P7S413"/>
<dbReference type="KEGG" id="more:E1B28_005694"/>
<organism evidence="1 2">
    <name type="scientific">Marasmius oreades</name>
    <name type="common">fairy-ring Marasmius</name>
    <dbReference type="NCBI Taxonomy" id="181124"/>
    <lineage>
        <taxon>Eukaryota</taxon>
        <taxon>Fungi</taxon>
        <taxon>Dikarya</taxon>
        <taxon>Basidiomycota</taxon>
        <taxon>Agaricomycotina</taxon>
        <taxon>Agaricomycetes</taxon>
        <taxon>Agaricomycetidae</taxon>
        <taxon>Agaricales</taxon>
        <taxon>Marasmiineae</taxon>
        <taxon>Marasmiaceae</taxon>
        <taxon>Marasmius</taxon>
    </lineage>
</organism>
<evidence type="ECO:0000313" key="2">
    <source>
        <dbReference type="Proteomes" id="UP001049176"/>
    </source>
</evidence>
<name>A0A9P7S413_9AGAR</name>
<protein>
    <submittedName>
        <fullName evidence="1">Uncharacterized protein</fullName>
    </submittedName>
</protein>
<reference evidence="1" key="1">
    <citation type="journal article" date="2021" name="Genome Biol. Evol.">
        <title>The assembled and annotated genome of the fairy-ring fungus Marasmius oreades.</title>
        <authorList>
            <person name="Hiltunen M."/>
            <person name="Ament-Velasquez S.L."/>
            <person name="Johannesson H."/>
        </authorList>
    </citation>
    <scope>NUCLEOTIDE SEQUENCE</scope>
    <source>
        <strain evidence="1">03SP1</strain>
    </source>
</reference>
<proteinExistence type="predicted"/>
<gene>
    <name evidence="1" type="ORF">E1B28_005694</name>
</gene>
<dbReference type="InterPro" id="IPR014710">
    <property type="entry name" value="RmlC-like_jellyroll"/>
</dbReference>
<comment type="caution">
    <text evidence="1">The sequence shown here is derived from an EMBL/GenBank/DDBJ whole genome shotgun (WGS) entry which is preliminary data.</text>
</comment>
<keyword evidence="2" id="KW-1185">Reference proteome</keyword>
<dbReference type="GeneID" id="66074770"/>
<sequence>MRAVAKSELICSEYSRIPHNRNAVSSRDPGEVTTLVGTYRPSQHGDAKATVFASSGVAEPFDFQAGDVSYIPPSFGGVRHT</sequence>
<dbReference type="Gene3D" id="2.60.120.10">
    <property type="entry name" value="Jelly Rolls"/>
    <property type="match status" value="1"/>
</dbReference>
<dbReference type="Proteomes" id="UP001049176">
    <property type="component" value="Chromosome 3"/>
</dbReference>
<dbReference type="EMBL" id="CM032183">
    <property type="protein sequence ID" value="KAG7094887.1"/>
    <property type="molecule type" value="Genomic_DNA"/>
</dbReference>
<evidence type="ECO:0000313" key="1">
    <source>
        <dbReference type="EMBL" id="KAG7094887.1"/>
    </source>
</evidence>
<dbReference type="RefSeq" id="XP_043011357.1">
    <property type="nucleotide sequence ID" value="XM_043150270.1"/>
</dbReference>
<accession>A0A9P7S413</accession>